<dbReference type="eggNOG" id="KOG2590">
    <property type="taxonomic scope" value="Eukaryota"/>
</dbReference>
<dbReference type="InParanoid" id="G8JM39"/>
<feature type="compositionally biased region" description="Basic and acidic residues" evidence="4">
    <location>
        <begin position="467"/>
        <end position="476"/>
    </location>
</feature>
<dbReference type="InterPro" id="IPR036388">
    <property type="entry name" value="WH-like_DNA-bd_sf"/>
</dbReference>
<dbReference type="CDD" id="cd07323">
    <property type="entry name" value="LAM"/>
    <property type="match status" value="1"/>
</dbReference>
<feature type="coiled-coil region" evidence="3">
    <location>
        <begin position="212"/>
        <end position="239"/>
    </location>
</feature>
<dbReference type="OrthoDB" id="340227at2759"/>
<dbReference type="STRING" id="931890.G8JM39"/>
<feature type="compositionally biased region" description="Basic and acidic residues" evidence="4">
    <location>
        <begin position="179"/>
        <end position="196"/>
    </location>
</feature>
<proteinExistence type="predicted"/>
<dbReference type="SUPFAM" id="SSF46785">
    <property type="entry name" value="Winged helix' DNA-binding domain"/>
    <property type="match status" value="1"/>
</dbReference>
<evidence type="ECO:0000259" key="5">
    <source>
        <dbReference type="PROSITE" id="PS50961"/>
    </source>
</evidence>
<feature type="compositionally biased region" description="Polar residues" evidence="4">
    <location>
        <begin position="58"/>
        <end position="72"/>
    </location>
</feature>
<organism evidence="6 7">
    <name type="scientific">Eremothecium cymbalariae (strain CBS 270.75 / DBVPG 7215 / KCTC 17166 / NRRL Y-17582)</name>
    <name type="common">Yeast</name>
    <dbReference type="NCBI Taxonomy" id="931890"/>
    <lineage>
        <taxon>Eukaryota</taxon>
        <taxon>Fungi</taxon>
        <taxon>Dikarya</taxon>
        <taxon>Ascomycota</taxon>
        <taxon>Saccharomycotina</taxon>
        <taxon>Saccharomycetes</taxon>
        <taxon>Saccharomycetales</taxon>
        <taxon>Saccharomycetaceae</taxon>
        <taxon>Eremothecium</taxon>
    </lineage>
</organism>
<evidence type="ECO:0000256" key="2">
    <source>
        <dbReference type="PROSITE-ProRule" id="PRU00332"/>
    </source>
</evidence>
<feature type="compositionally biased region" description="Basic residues" evidence="4">
    <location>
        <begin position="124"/>
        <end position="133"/>
    </location>
</feature>
<feature type="region of interest" description="Disordered" evidence="4">
    <location>
        <begin position="239"/>
        <end position="272"/>
    </location>
</feature>
<dbReference type="Pfam" id="PF05383">
    <property type="entry name" value="La"/>
    <property type="match status" value="1"/>
</dbReference>
<evidence type="ECO:0000313" key="7">
    <source>
        <dbReference type="Proteomes" id="UP000006790"/>
    </source>
</evidence>
<dbReference type="Proteomes" id="UP000006790">
    <property type="component" value="Chromosome 1"/>
</dbReference>
<dbReference type="PANTHER" id="PTHR22792">
    <property type="entry name" value="LUPUS LA PROTEIN-RELATED"/>
    <property type="match status" value="1"/>
</dbReference>
<evidence type="ECO:0000256" key="4">
    <source>
        <dbReference type="SAM" id="MobiDB-lite"/>
    </source>
</evidence>
<dbReference type="HOGENOM" id="CLU_039873_0_0_1"/>
<name>G8JM39_ERECY</name>
<dbReference type="InterPro" id="IPR045180">
    <property type="entry name" value="La_dom_prot"/>
</dbReference>
<dbReference type="KEGG" id="erc:Ecym_1041"/>
<accession>G8JM39</accession>
<dbReference type="InterPro" id="IPR036390">
    <property type="entry name" value="WH_DNA-bd_sf"/>
</dbReference>
<dbReference type="GeneID" id="11470447"/>
<keyword evidence="7" id="KW-1185">Reference proteome</keyword>
<dbReference type="FunCoup" id="G8JM39">
    <property type="interactions" value="32"/>
</dbReference>
<keyword evidence="1 2" id="KW-0694">RNA-binding</keyword>
<dbReference type="EMBL" id="CP002497">
    <property type="protein sequence ID" value="AET37299.1"/>
    <property type="molecule type" value="Genomic_DNA"/>
</dbReference>
<dbReference type="GO" id="GO:0003729">
    <property type="term" value="F:mRNA binding"/>
    <property type="evidence" value="ECO:0007669"/>
    <property type="project" value="TreeGrafter"/>
</dbReference>
<feature type="region of interest" description="Disordered" evidence="4">
    <location>
        <begin position="1"/>
        <end position="167"/>
    </location>
</feature>
<dbReference type="PANTHER" id="PTHR22792:SF140">
    <property type="entry name" value="ACHILLES, ISOFORM A"/>
    <property type="match status" value="1"/>
</dbReference>
<reference evidence="7" key="1">
    <citation type="journal article" date="2012" name="G3 (Bethesda)">
        <title>Pichia sorbitophila, an interspecies yeast hybrid reveals early steps of genome resolution following polyploidization.</title>
        <authorList>
            <person name="Leh Louis V."/>
            <person name="Despons L."/>
            <person name="Friedrich A."/>
            <person name="Martin T."/>
            <person name="Durrens P."/>
            <person name="Casaregola S."/>
            <person name="Neuveglise C."/>
            <person name="Fairhead C."/>
            <person name="Marck C."/>
            <person name="Cruz J.A."/>
            <person name="Straub M.L."/>
            <person name="Kugler V."/>
            <person name="Sacerdot C."/>
            <person name="Uzunov Z."/>
            <person name="Thierry A."/>
            <person name="Weiss S."/>
            <person name="Bleykasten C."/>
            <person name="De Montigny J."/>
            <person name="Jacques N."/>
            <person name="Jung P."/>
            <person name="Lemaire M."/>
            <person name="Mallet S."/>
            <person name="Morel G."/>
            <person name="Richard G.F."/>
            <person name="Sarkar A."/>
            <person name="Savel G."/>
            <person name="Schacherer J."/>
            <person name="Seret M.L."/>
            <person name="Talla E."/>
            <person name="Samson G."/>
            <person name="Jubin C."/>
            <person name="Poulain J."/>
            <person name="Vacherie B."/>
            <person name="Barbe V."/>
            <person name="Pelletier E."/>
            <person name="Sherman D.J."/>
            <person name="Westhof E."/>
            <person name="Weissenbach J."/>
            <person name="Baret P.V."/>
            <person name="Wincker P."/>
            <person name="Gaillardin C."/>
            <person name="Dujon B."/>
            <person name="Souciet J.L."/>
        </authorList>
    </citation>
    <scope>NUCLEOTIDE SEQUENCE [LARGE SCALE GENOMIC DNA]</scope>
    <source>
        <strain evidence="7">CBS 270.75 / DBVPG 7215 / KCTC 17166 / NRRL Y-17582</strain>
    </source>
</reference>
<feature type="domain" description="HTH La-type RNA-binding" evidence="5">
    <location>
        <begin position="309"/>
        <end position="401"/>
    </location>
</feature>
<dbReference type="AlphaFoldDB" id="G8JM39"/>
<dbReference type="GO" id="GO:0005634">
    <property type="term" value="C:nucleus"/>
    <property type="evidence" value="ECO:0007669"/>
    <property type="project" value="TreeGrafter"/>
</dbReference>
<keyword evidence="3" id="KW-0175">Coiled coil</keyword>
<gene>
    <name evidence="6" type="ordered locus">Ecym_1041</name>
</gene>
<sequence>MTTVETEGIQGSAGGIAAGGDENRQGTPSAGGCSEIAVNEGRKGSVRLQPAPIPKNSPWRTVQAVSRSVSSSEDQKWPSAHETAAKLADDGSGSKNRPQAIFITGKEKWIPMKPTPVVGEGHGGKKSQRKKKNGAIVNGNGSGANKKKSGSGSGNGNGSVCYSNNGCNNVKVPQVQYRKSVDNQKRQVEGSKKADDVSDEPQQQLLDDSYPLPNVETQQEQLEQQVQQQEQLQQQYVQSVHRRQHAPGQQHQQTRRRYQTSRNQIPHDGQKSFVPRQVQNGNVSNQSYRRNYHHRTNNGNYRVRVYTPQIDPVLAINNIARQIEYYFSIDNLEKDTYLRSQLNKNGWVSFATIASFYRLIKLSWGGDLTLIMGALREIVANKTATVELARVSEATPDELVESKTYFHEYAIRAKDWEKWLPDEPKNWDASLEILDISALDQFRFVPLQVSIQPTHTADVPQTTISEHSTEQTKVVEEDTAVEPNQS</sequence>
<dbReference type="SMART" id="SM00715">
    <property type="entry name" value="LA"/>
    <property type="match status" value="1"/>
</dbReference>
<feature type="region of interest" description="Disordered" evidence="4">
    <location>
        <begin position="455"/>
        <end position="486"/>
    </location>
</feature>
<dbReference type="PROSITE" id="PS50961">
    <property type="entry name" value="HTH_LA"/>
    <property type="match status" value="1"/>
</dbReference>
<evidence type="ECO:0000256" key="3">
    <source>
        <dbReference type="SAM" id="Coils"/>
    </source>
</evidence>
<dbReference type="InterPro" id="IPR006630">
    <property type="entry name" value="La_HTH"/>
</dbReference>
<dbReference type="RefSeq" id="XP_003644116.1">
    <property type="nucleotide sequence ID" value="XM_003644068.1"/>
</dbReference>
<evidence type="ECO:0000256" key="1">
    <source>
        <dbReference type="ARBA" id="ARBA00022884"/>
    </source>
</evidence>
<dbReference type="OMA" id="EYAMESN"/>
<protein>
    <recommendedName>
        <fullName evidence="5">HTH La-type RNA-binding domain-containing protein</fullName>
    </recommendedName>
</protein>
<feature type="compositionally biased region" description="Polar residues" evidence="4">
    <location>
        <begin position="455"/>
        <end position="466"/>
    </location>
</feature>
<feature type="region of interest" description="Disordered" evidence="4">
    <location>
        <begin position="179"/>
        <end position="209"/>
    </location>
</feature>
<feature type="compositionally biased region" description="Low complexity" evidence="4">
    <location>
        <begin position="158"/>
        <end position="167"/>
    </location>
</feature>
<evidence type="ECO:0000313" key="6">
    <source>
        <dbReference type="EMBL" id="AET37299.1"/>
    </source>
</evidence>
<dbReference type="Gene3D" id="1.10.10.10">
    <property type="entry name" value="Winged helix-like DNA-binding domain superfamily/Winged helix DNA-binding domain"/>
    <property type="match status" value="1"/>
</dbReference>